<evidence type="ECO:0000313" key="2">
    <source>
        <dbReference type="EMBL" id="JAH79715.1"/>
    </source>
</evidence>
<reference evidence="2" key="2">
    <citation type="journal article" date="2015" name="Fish Shellfish Immunol.">
        <title>Early steps in the European eel (Anguilla anguilla)-Vibrio vulnificus interaction in the gills: Role of the RtxA13 toxin.</title>
        <authorList>
            <person name="Callol A."/>
            <person name="Pajuelo D."/>
            <person name="Ebbesson L."/>
            <person name="Teles M."/>
            <person name="MacKenzie S."/>
            <person name="Amaro C."/>
        </authorList>
    </citation>
    <scope>NUCLEOTIDE SEQUENCE</scope>
</reference>
<reference evidence="2" key="1">
    <citation type="submission" date="2014-11" db="EMBL/GenBank/DDBJ databases">
        <authorList>
            <person name="Amaro Gonzalez C."/>
        </authorList>
    </citation>
    <scope>NUCLEOTIDE SEQUENCE</scope>
</reference>
<feature type="region of interest" description="Disordered" evidence="1">
    <location>
        <begin position="1"/>
        <end position="24"/>
    </location>
</feature>
<organism evidence="2">
    <name type="scientific">Anguilla anguilla</name>
    <name type="common">European freshwater eel</name>
    <name type="synonym">Muraena anguilla</name>
    <dbReference type="NCBI Taxonomy" id="7936"/>
    <lineage>
        <taxon>Eukaryota</taxon>
        <taxon>Metazoa</taxon>
        <taxon>Chordata</taxon>
        <taxon>Craniata</taxon>
        <taxon>Vertebrata</taxon>
        <taxon>Euteleostomi</taxon>
        <taxon>Actinopterygii</taxon>
        <taxon>Neopterygii</taxon>
        <taxon>Teleostei</taxon>
        <taxon>Anguilliformes</taxon>
        <taxon>Anguillidae</taxon>
        <taxon>Anguilla</taxon>
    </lineage>
</organism>
<proteinExistence type="predicted"/>
<evidence type="ECO:0000256" key="1">
    <source>
        <dbReference type="SAM" id="MobiDB-lite"/>
    </source>
</evidence>
<protein>
    <submittedName>
        <fullName evidence="2">Uncharacterized protein</fullName>
    </submittedName>
</protein>
<dbReference type="EMBL" id="GBXM01028862">
    <property type="protein sequence ID" value="JAH79715.1"/>
    <property type="molecule type" value="Transcribed_RNA"/>
</dbReference>
<name>A0A0E9VQN7_ANGAN</name>
<dbReference type="AlphaFoldDB" id="A0A0E9VQN7"/>
<sequence length="52" mass="5550">MGGSCHGTREKERSNMAPGGVGGGWGNQAFSDLGSIKIQKRLPYTKPLLYTP</sequence>
<accession>A0A0E9VQN7</accession>